<keyword evidence="3" id="KW-0808">Transferase</keyword>
<dbReference type="Pfam" id="PF01553">
    <property type="entry name" value="Acyltransferase"/>
    <property type="match status" value="1"/>
</dbReference>
<dbReference type="InterPro" id="IPR002123">
    <property type="entry name" value="Plipid/glycerol_acylTrfase"/>
</dbReference>
<organism evidence="9 10">
    <name type="scientific">Gordonia alkaliphila</name>
    <dbReference type="NCBI Taxonomy" id="1053547"/>
    <lineage>
        <taxon>Bacteria</taxon>
        <taxon>Bacillati</taxon>
        <taxon>Actinomycetota</taxon>
        <taxon>Actinomycetes</taxon>
        <taxon>Mycobacteriales</taxon>
        <taxon>Gordoniaceae</taxon>
        <taxon>Gordonia</taxon>
    </lineage>
</organism>
<name>A0ABP8Z441_9ACTN</name>
<keyword evidence="4" id="KW-0443">Lipid metabolism</keyword>
<evidence type="ECO:0000313" key="10">
    <source>
        <dbReference type="Proteomes" id="UP001500822"/>
    </source>
</evidence>
<dbReference type="PANTHER" id="PTHR10434:SF64">
    <property type="entry name" value="1-ACYL-SN-GLYCEROL-3-PHOSPHATE ACYLTRANSFERASE-RELATED"/>
    <property type="match status" value="1"/>
</dbReference>
<keyword evidence="7" id="KW-0812">Transmembrane</keyword>
<dbReference type="SUPFAM" id="SSF69593">
    <property type="entry name" value="Glycerol-3-phosphate (1)-acyltransferase"/>
    <property type="match status" value="1"/>
</dbReference>
<dbReference type="CDD" id="cd07989">
    <property type="entry name" value="LPLAT_AGPAT-like"/>
    <property type="match status" value="1"/>
</dbReference>
<evidence type="ECO:0000256" key="1">
    <source>
        <dbReference type="ARBA" id="ARBA00005189"/>
    </source>
</evidence>
<feature type="transmembrane region" description="Helical" evidence="7">
    <location>
        <begin position="46"/>
        <end position="66"/>
    </location>
</feature>
<keyword evidence="10" id="KW-1185">Reference proteome</keyword>
<evidence type="ECO:0000256" key="6">
    <source>
        <dbReference type="SAM" id="MobiDB-lite"/>
    </source>
</evidence>
<evidence type="ECO:0000256" key="3">
    <source>
        <dbReference type="ARBA" id="ARBA00022679"/>
    </source>
</evidence>
<comment type="pathway">
    <text evidence="1">Lipid metabolism.</text>
</comment>
<evidence type="ECO:0000256" key="5">
    <source>
        <dbReference type="ARBA" id="ARBA00023315"/>
    </source>
</evidence>
<dbReference type="PANTHER" id="PTHR10434">
    <property type="entry name" value="1-ACYL-SN-GLYCEROL-3-PHOSPHATE ACYLTRANSFERASE"/>
    <property type="match status" value="1"/>
</dbReference>
<comment type="caution">
    <text evidence="9">The sequence shown here is derived from an EMBL/GenBank/DDBJ whole genome shotgun (WGS) entry which is preliminary data.</text>
</comment>
<accession>A0ABP8Z441</accession>
<keyword evidence="5" id="KW-0012">Acyltransferase</keyword>
<keyword evidence="2" id="KW-0444">Lipid biosynthesis</keyword>
<keyword evidence="7" id="KW-0472">Membrane</keyword>
<evidence type="ECO:0000256" key="4">
    <source>
        <dbReference type="ARBA" id="ARBA00023098"/>
    </source>
</evidence>
<reference evidence="10" key="1">
    <citation type="journal article" date="2019" name="Int. J. Syst. Evol. Microbiol.">
        <title>The Global Catalogue of Microorganisms (GCM) 10K type strain sequencing project: providing services to taxonomists for standard genome sequencing and annotation.</title>
        <authorList>
            <consortium name="The Broad Institute Genomics Platform"/>
            <consortium name="The Broad Institute Genome Sequencing Center for Infectious Disease"/>
            <person name="Wu L."/>
            <person name="Ma J."/>
        </authorList>
    </citation>
    <scope>NUCLEOTIDE SEQUENCE [LARGE SCALE GENOMIC DNA]</scope>
    <source>
        <strain evidence="10">JCM 18077</strain>
    </source>
</reference>
<proteinExistence type="predicted"/>
<evidence type="ECO:0000256" key="7">
    <source>
        <dbReference type="SAM" id="Phobius"/>
    </source>
</evidence>
<keyword evidence="7" id="KW-1133">Transmembrane helix</keyword>
<evidence type="ECO:0000259" key="8">
    <source>
        <dbReference type="SMART" id="SM00563"/>
    </source>
</evidence>
<evidence type="ECO:0000313" key="9">
    <source>
        <dbReference type="EMBL" id="GAA4745929.1"/>
    </source>
</evidence>
<dbReference type="EMBL" id="BAABIE010000005">
    <property type="protein sequence ID" value="GAA4745929.1"/>
    <property type="molecule type" value="Genomic_DNA"/>
</dbReference>
<gene>
    <name evidence="9" type="ORF">GCM10023217_14150</name>
</gene>
<sequence length="339" mass="36208">MAAAPAAQGAQAAQTMDPWVPVSGCGPQCVPPERDRVGAVRVAGRVSALVLAGLILLLVGLLTPALPRRVRTGYWRCAARACLRTVGLRVAVTDHRPRGARAVRGALVVANHISFLDVFAVAAVAPARFVAKREVLAMGALTPLLRCFGVLPHRRGLLRELRSDVRRVARILDRGRPVVVFPEGTTRCGIAAGAFRSAFFQSAIDAGVPVLPIALRYHRAGTTAVAPGYLGEDSVVDTLRRVLRSRGLVVAVTVHPLQLPAGDRRTLATRCGDLIRPERAPRAWAVPVRRSDLVVGIGPGRPPAAILDGDHVRVSRQRRLHRAGAPSTRGDERCLESTG</sequence>
<evidence type="ECO:0000256" key="2">
    <source>
        <dbReference type="ARBA" id="ARBA00022516"/>
    </source>
</evidence>
<feature type="domain" description="Phospholipid/glycerol acyltransferase" evidence="8">
    <location>
        <begin position="106"/>
        <end position="218"/>
    </location>
</feature>
<dbReference type="SMART" id="SM00563">
    <property type="entry name" value="PlsC"/>
    <property type="match status" value="1"/>
</dbReference>
<protein>
    <recommendedName>
        <fullName evidence="8">Phospholipid/glycerol acyltransferase domain-containing protein</fullName>
    </recommendedName>
</protein>
<dbReference type="Proteomes" id="UP001500822">
    <property type="component" value="Unassembled WGS sequence"/>
</dbReference>
<feature type="region of interest" description="Disordered" evidence="6">
    <location>
        <begin position="318"/>
        <end position="339"/>
    </location>
</feature>
<feature type="compositionally biased region" description="Basic and acidic residues" evidence="6">
    <location>
        <begin position="329"/>
        <end position="339"/>
    </location>
</feature>